<protein>
    <submittedName>
        <fullName evidence="1">Uncharacterized protein</fullName>
    </submittedName>
</protein>
<organism evidence="1 2">
    <name type="scientific">Puccinia striiformis f. sp. tritici PST-78</name>
    <dbReference type="NCBI Taxonomy" id="1165861"/>
    <lineage>
        <taxon>Eukaryota</taxon>
        <taxon>Fungi</taxon>
        <taxon>Dikarya</taxon>
        <taxon>Basidiomycota</taxon>
        <taxon>Pucciniomycotina</taxon>
        <taxon>Pucciniomycetes</taxon>
        <taxon>Pucciniales</taxon>
        <taxon>Pucciniaceae</taxon>
        <taxon>Puccinia</taxon>
    </lineage>
</organism>
<sequence length="119" mass="12953">MWNAPADPATCVKGALTINAMTSLIHAGPRCREVRSGSGCPSQTKGTSRSQLLSTTSTSREIYVHVHMLLESRGTMMLATSSGKSYRMLITLRQSNHEWVSEQLGCTASGWDDAGPFEY</sequence>
<dbReference type="AlphaFoldDB" id="A0A0L0VWE4"/>
<comment type="caution">
    <text evidence="1">The sequence shown here is derived from an EMBL/GenBank/DDBJ whole genome shotgun (WGS) entry which is preliminary data.</text>
</comment>
<proteinExistence type="predicted"/>
<evidence type="ECO:0000313" key="2">
    <source>
        <dbReference type="Proteomes" id="UP000054564"/>
    </source>
</evidence>
<gene>
    <name evidence="1" type="ORF">PSTG_03114</name>
</gene>
<evidence type="ECO:0000313" key="1">
    <source>
        <dbReference type="EMBL" id="KNF03591.1"/>
    </source>
</evidence>
<dbReference type="EMBL" id="AJIL01000016">
    <property type="protein sequence ID" value="KNF03591.1"/>
    <property type="molecule type" value="Genomic_DNA"/>
</dbReference>
<reference evidence="2" key="1">
    <citation type="submission" date="2014-03" db="EMBL/GenBank/DDBJ databases">
        <title>The Genome Sequence of Puccinia striiformis f. sp. tritici PST-78.</title>
        <authorList>
            <consortium name="The Broad Institute Genome Sequencing Platform"/>
            <person name="Cuomo C."/>
            <person name="Hulbert S."/>
            <person name="Chen X."/>
            <person name="Walker B."/>
            <person name="Young S.K."/>
            <person name="Zeng Q."/>
            <person name="Gargeya S."/>
            <person name="Fitzgerald M."/>
            <person name="Haas B."/>
            <person name="Abouelleil A."/>
            <person name="Alvarado L."/>
            <person name="Arachchi H.M."/>
            <person name="Berlin A.M."/>
            <person name="Chapman S.B."/>
            <person name="Goldberg J."/>
            <person name="Griggs A."/>
            <person name="Gujja S."/>
            <person name="Hansen M."/>
            <person name="Howarth C."/>
            <person name="Imamovic A."/>
            <person name="Larimer J."/>
            <person name="McCowan C."/>
            <person name="Montmayeur A."/>
            <person name="Murphy C."/>
            <person name="Neiman D."/>
            <person name="Pearson M."/>
            <person name="Priest M."/>
            <person name="Roberts A."/>
            <person name="Saif S."/>
            <person name="Shea T."/>
            <person name="Sisk P."/>
            <person name="Sykes S."/>
            <person name="Wortman J."/>
            <person name="Nusbaum C."/>
            <person name="Birren B."/>
        </authorList>
    </citation>
    <scope>NUCLEOTIDE SEQUENCE [LARGE SCALE GENOMIC DNA]</scope>
    <source>
        <strain evidence="2">race PST-78</strain>
    </source>
</reference>
<dbReference type="Proteomes" id="UP000054564">
    <property type="component" value="Unassembled WGS sequence"/>
</dbReference>
<name>A0A0L0VWE4_9BASI</name>
<keyword evidence="2" id="KW-1185">Reference proteome</keyword>
<accession>A0A0L0VWE4</accession>